<keyword evidence="2" id="KW-1185">Reference proteome</keyword>
<dbReference type="EMBL" id="CP042806">
    <property type="protein sequence ID" value="QEE28502.1"/>
    <property type="molecule type" value="Genomic_DNA"/>
</dbReference>
<dbReference type="KEGG" id="talb:FTW19_11120"/>
<sequence>MALALGMNLLSYVDIAHGRRAPHSSRIAYSHVPPHGSHRPTGRSGRTLRLAAADNHAPEVAEATVIPKMKPIDPVVVSPAVALPYLGPILQPEMISEPLAQVNEIAAGSAPRAPGGSRAPPIA</sequence>
<reference evidence="1 2" key="1">
    <citation type="submission" date="2019-08" db="EMBL/GenBank/DDBJ databases">
        <title>Complete genome sequence of Terriglobus albidus strain ORNL.</title>
        <authorList>
            <person name="Podar M."/>
        </authorList>
    </citation>
    <scope>NUCLEOTIDE SEQUENCE [LARGE SCALE GENOMIC DNA]</scope>
    <source>
        <strain evidence="1 2">ORNL</strain>
    </source>
</reference>
<name>A0A5B9E8D8_9BACT</name>
<dbReference type="AlphaFoldDB" id="A0A5B9E8D8"/>
<dbReference type="RefSeq" id="WP_147647692.1">
    <property type="nucleotide sequence ID" value="NZ_CP042806.1"/>
</dbReference>
<proteinExistence type="predicted"/>
<organism evidence="1 2">
    <name type="scientific">Terriglobus albidus</name>
    <dbReference type="NCBI Taxonomy" id="1592106"/>
    <lineage>
        <taxon>Bacteria</taxon>
        <taxon>Pseudomonadati</taxon>
        <taxon>Acidobacteriota</taxon>
        <taxon>Terriglobia</taxon>
        <taxon>Terriglobales</taxon>
        <taxon>Acidobacteriaceae</taxon>
        <taxon>Terriglobus</taxon>
    </lineage>
</organism>
<evidence type="ECO:0000313" key="2">
    <source>
        <dbReference type="Proteomes" id="UP000321820"/>
    </source>
</evidence>
<dbReference type="Proteomes" id="UP000321820">
    <property type="component" value="Chromosome"/>
</dbReference>
<protein>
    <submittedName>
        <fullName evidence="1">Uncharacterized protein</fullName>
    </submittedName>
</protein>
<accession>A0A5B9E8D8</accession>
<evidence type="ECO:0000313" key="1">
    <source>
        <dbReference type="EMBL" id="QEE28502.1"/>
    </source>
</evidence>
<gene>
    <name evidence="1" type="ORF">FTW19_11120</name>
</gene>